<sequence>MMSLVSSYCQSCIRRIPECQPFPQLRSNAMGTLHRPPPPPPPKMPSDQPNHHLLQPSTLKTLRLGSPLPWSSNTLCRDASLSALWY</sequence>
<reference evidence="2 3" key="1">
    <citation type="submission" date="2024-03" db="EMBL/GenBank/DDBJ databases">
        <title>A high-quality draft genome sequence of Diaporthe vaccinii, a causative agent of upright dieback and viscid rot disease in cranberry plants.</title>
        <authorList>
            <person name="Sarrasin M."/>
            <person name="Lang B.F."/>
            <person name="Burger G."/>
        </authorList>
    </citation>
    <scope>NUCLEOTIDE SEQUENCE [LARGE SCALE GENOMIC DNA]</scope>
    <source>
        <strain evidence="2 3">IS7</strain>
    </source>
</reference>
<accession>A0ABR4F1C2</accession>
<evidence type="ECO:0000313" key="3">
    <source>
        <dbReference type="Proteomes" id="UP001600888"/>
    </source>
</evidence>
<feature type="compositionally biased region" description="Pro residues" evidence="1">
    <location>
        <begin position="35"/>
        <end position="44"/>
    </location>
</feature>
<evidence type="ECO:0000256" key="1">
    <source>
        <dbReference type="SAM" id="MobiDB-lite"/>
    </source>
</evidence>
<organism evidence="2 3">
    <name type="scientific">Diaporthe vaccinii</name>
    <dbReference type="NCBI Taxonomy" id="105482"/>
    <lineage>
        <taxon>Eukaryota</taxon>
        <taxon>Fungi</taxon>
        <taxon>Dikarya</taxon>
        <taxon>Ascomycota</taxon>
        <taxon>Pezizomycotina</taxon>
        <taxon>Sordariomycetes</taxon>
        <taxon>Sordariomycetidae</taxon>
        <taxon>Diaporthales</taxon>
        <taxon>Diaporthaceae</taxon>
        <taxon>Diaporthe</taxon>
        <taxon>Diaporthe eres species complex</taxon>
    </lineage>
</organism>
<feature type="region of interest" description="Disordered" evidence="1">
    <location>
        <begin position="27"/>
        <end position="53"/>
    </location>
</feature>
<name>A0ABR4F1C2_9PEZI</name>
<evidence type="ECO:0000313" key="2">
    <source>
        <dbReference type="EMBL" id="KAL2288479.1"/>
    </source>
</evidence>
<dbReference type="Proteomes" id="UP001600888">
    <property type="component" value="Unassembled WGS sequence"/>
</dbReference>
<dbReference type="EMBL" id="JBAWTH010000016">
    <property type="protein sequence ID" value="KAL2288479.1"/>
    <property type="molecule type" value="Genomic_DNA"/>
</dbReference>
<keyword evidence="3" id="KW-1185">Reference proteome</keyword>
<protein>
    <submittedName>
        <fullName evidence="2">Uncharacterized protein</fullName>
    </submittedName>
</protein>
<comment type="caution">
    <text evidence="2">The sequence shown here is derived from an EMBL/GenBank/DDBJ whole genome shotgun (WGS) entry which is preliminary data.</text>
</comment>
<proteinExistence type="predicted"/>
<gene>
    <name evidence="2" type="ORF">FJTKL_03856</name>
</gene>